<accession>A0A857FMG8</accession>
<dbReference type="AlphaFoldDB" id="A0A857FMG8"/>
<feature type="domain" description="DUF2786" evidence="1">
    <location>
        <begin position="6"/>
        <end position="42"/>
    </location>
</feature>
<evidence type="ECO:0000259" key="1">
    <source>
        <dbReference type="Pfam" id="PF10979"/>
    </source>
</evidence>
<protein>
    <submittedName>
        <fullName evidence="3">DUF2786 domain-containing protein</fullName>
    </submittedName>
</protein>
<proteinExistence type="predicted"/>
<organism evidence="3 4">
    <name type="scientific">Komagataeibacter xylinus</name>
    <name type="common">Gluconacetobacter xylinus</name>
    <dbReference type="NCBI Taxonomy" id="28448"/>
    <lineage>
        <taxon>Bacteria</taxon>
        <taxon>Pseudomonadati</taxon>
        <taxon>Pseudomonadota</taxon>
        <taxon>Alphaproteobacteria</taxon>
        <taxon>Acetobacterales</taxon>
        <taxon>Acetobacteraceae</taxon>
        <taxon>Komagataeibacter</taxon>
    </lineage>
</organism>
<dbReference type="EMBL" id="CP041348">
    <property type="protein sequence ID" value="QHC35392.1"/>
    <property type="molecule type" value="Genomic_DNA"/>
</dbReference>
<dbReference type="PIRSF" id="PIRSF028111">
    <property type="entry name" value="UCP028111"/>
    <property type="match status" value="1"/>
</dbReference>
<dbReference type="Proteomes" id="UP000464674">
    <property type="component" value="Chromosome"/>
</dbReference>
<evidence type="ECO:0000259" key="2">
    <source>
        <dbReference type="Pfam" id="PF23771"/>
    </source>
</evidence>
<dbReference type="InterPro" id="IPR016868">
    <property type="entry name" value="Phage_B3_Orf5"/>
</dbReference>
<dbReference type="OrthoDB" id="7275531at2"/>
<evidence type="ECO:0000313" key="3">
    <source>
        <dbReference type="EMBL" id="QHC35392.1"/>
    </source>
</evidence>
<sequence>MSQKSVMDRLKKLMALSKSGNPHEAAAALERAQQLMQEHQITEDDLVLSNVGVFGCCFTWSAKSRPTRYQTRLWSMINGVFGVKSVFKEGTGQIRFYGLSSRAELAAYTCEVLSRQLSQARTDFLRSQNKRVKRTTKISRADNFAEGWILSVRSKAQRLAIPFEEEQLLLRYESTAFSDLSEMTGRAAPPSRRSDQAFTDGYREGRKAVLHAPLSGENRLAITGEGA</sequence>
<gene>
    <name evidence="3" type="ORF">FMA36_07635</name>
</gene>
<dbReference type="RefSeq" id="WP_159261854.1">
    <property type="nucleotide sequence ID" value="NZ_CP041348.1"/>
</dbReference>
<evidence type="ECO:0000313" key="4">
    <source>
        <dbReference type="Proteomes" id="UP000464674"/>
    </source>
</evidence>
<feature type="domain" description="DUF7168" evidence="2">
    <location>
        <begin position="62"/>
        <end position="186"/>
    </location>
</feature>
<dbReference type="InterPro" id="IPR024498">
    <property type="entry name" value="DUF2786"/>
</dbReference>
<dbReference type="InterPro" id="IPR055592">
    <property type="entry name" value="DUF7168"/>
</dbReference>
<dbReference type="Pfam" id="PF23771">
    <property type="entry name" value="DUF7168"/>
    <property type="match status" value="1"/>
</dbReference>
<name>A0A857FMG8_KOMXY</name>
<dbReference type="Pfam" id="PF10979">
    <property type="entry name" value="DUF2786"/>
    <property type="match status" value="1"/>
</dbReference>
<reference evidence="3 4" key="1">
    <citation type="journal article" date="2020" name="Carbohydr. Polym.">
        <title>Characterization and optimization of production of bacterial cellulose from strain CGMCC 17276 based on whole-genome analysis.</title>
        <authorList>
            <person name="Lu T."/>
            <person name="Gao H."/>
            <person name="Liao B."/>
            <person name="Wu J."/>
            <person name="Zhang W."/>
            <person name="Huang J."/>
            <person name="Liu M."/>
            <person name="Huang J."/>
            <person name="Chang Z."/>
            <person name="Jin M."/>
            <person name="Yi Z."/>
            <person name="Jiang D."/>
        </authorList>
    </citation>
    <scope>NUCLEOTIDE SEQUENCE [LARGE SCALE GENOMIC DNA]</scope>
    <source>
        <strain evidence="3 4">CGMCC 17276</strain>
    </source>
</reference>